<keyword evidence="2" id="KW-0472">Membrane</keyword>
<evidence type="ECO:0000313" key="4">
    <source>
        <dbReference type="EMBL" id="GIF05450.1"/>
    </source>
</evidence>
<feature type="region of interest" description="Disordered" evidence="1">
    <location>
        <begin position="76"/>
        <end position="142"/>
    </location>
</feature>
<keyword evidence="2" id="KW-1133">Transmembrane helix</keyword>
<dbReference type="Proteomes" id="UP000629619">
    <property type="component" value="Unassembled WGS sequence"/>
</dbReference>
<proteinExistence type="predicted"/>
<dbReference type="PROSITE" id="PS51173">
    <property type="entry name" value="CBM2"/>
    <property type="match status" value="1"/>
</dbReference>
<organism evidence="4 5">
    <name type="scientific">Actinoplanes siamensis</name>
    <dbReference type="NCBI Taxonomy" id="1223317"/>
    <lineage>
        <taxon>Bacteria</taxon>
        <taxon>Bacillati</taxon>
        <taxon>Actinomycetota</taxon>
        <taxon>Actinomycetes</taxon>
        <taxon>Micromonosporales</taxon>
        <taxon>Micromonosporaceae</taxon>
        <taxon>Actinoplanes</taxon>
    </lineage>
</organism>
<dbReference type="InterPro" id="IPR001919">
    <property type="entry name" value="CBD2"/>
</dbReference>
<feature type="domain" description="CBM2" evidence="3">
    <location>
        <begin position="141"/>
        <end position="254"/>
    </location>
</feature>
<evidence type="ECO:0000313" key="5">
    <source>
        <dbReference type="Proteomes" id="UP000629619"/>
    </source>
</evidence>
<dbReference type="InterPro" id="IPR008965">
    <property type="entry name" value="CBM2/CBM3_carb-bd_dom_sf"/>
</dbReference>
<dbReference type="RefSeq" id="WP_203680201.1">
    <property type="nucleotide sequence ID" value="NZ_BOMW01000027.1"/>
</dbReference>
<protein>
    <recommendedName>
        <fullName evidence="3">CBM2 domain-containing protein</fullName>
    </recommendedName>
</protein>
<sequence>MNDTPTRRRRSLSVVVLDGMLRLYSALQSGPTPTPKVRQPGQQRRFGRYVLVAGVLVALAGTALLVVVLVRGPGGPASPPDPAGALPAPPSRPAAGAPSVLRSAAVSGPPASRPGPASASARAVGSPAPGAPAGSASAPAAQTSPVPLTASYGISSLTAGLLGYKMTVTVANPGPVAKDGWTVTVTLPRSTLRVANVSGATATQSGSTWTFVPDTSTSRVPAGGSVAISFGVNGATLIDAAPQDCQIDGNTCTA</sequence>
<reference evidence="4" key="1">
    <citation type="submission" date="2021-01" db="EMBL/GenBank/DDBJ databases">
        <title>Whole genome shotgun sequence of Actinoplanes siamensis NBRC 109076.</title>
        <authorList>
            <person name="Komaki H."/>
            <person name="Tamura T."/>
        </authorList>
    </citation>
    <scope>NUCLEOTIDE SEQUENCE</scope>
    <source>
        <strain evidence="4">NBRC 109076</strain>
    </source>
</reference>
<dbReference type="GO" id="GO:0030247">
    <property type="term" value="F:polysaccharide binding"/>
    <property type="evidence" value="ECO:0007669"/>
    <property type="project" value="UniProtKB-UniRule"/>
</dbReference>
<evidence type="ECO:0000259" key="3">
    <source>
        <dbReference type="PROSITE" id="PS51173"/>
    </source>
</evidence>
<gene>
    <name evidence="4" type="ORF">Asi03nite_29880</name>
</gene>
<feature type="transmembrane region" description="Helical" evidence="2">
    <location>
        <begin position="46"/>
        <end position="70"/>
    </location>
</feature>
<keyword evidence="5" id="KW-1185">Reference proteome</keyword>
<dbReference type="AlphaFoldDB" id="A0A919N6W5"/>
<dbReference type="InterPro" id="IPR012291">
    <property type="entry name" value="CBM2_carb-bd_dom_sf"/>
</dbReference>
<keyword evidence="2" id="KW-0812">Transmembrane</keyword>
<dbReference type="SMART" id="SM00637">
    <property type="entry name" value="CBD_II"/>
    <property type="match status" value="1"/>
</dbReference>
<feature type="compositionally biased region" description="Pro residues" evidence="1">
    <location>
        <begin position="76"/>
        <end position="92"/>
    </location>
</feature>
<dbReference type="Gene3D" id="2.60.40.290">
    <property type="match status" value="1"/>
</dbReference>
<comment type="caution">
    <text evidence="4">The sequence shown here is derived from an EMBL/GenBank/DDBJ whole genome shotgun (WGS) entry which is preliminary data.</text>
</comment>
<evidence type="ECO:0000256" key="2">
    <source>
        <dbReference type="SAM" id="Phobius"/>
    </source>
</evidence>
<name>A0A919N6W5_9ACTN</name>
<dbReference type="SUPFAM" id="SSF49384">
    <property type="entry name" value="Carbohydrate-binding domain"/>
    <property type="match status" value="1"/>
</dbReference>
<dbReference type="Pfam" id="PF00553">
    <property type="entry name" value="CBM_2"/>
    <property type="match status" value="1"/>
</dbReference>
<dbReference type="GO" id="GO:0004553">
    <property type="term" value="F:hydrolase activity, hydrolyzing O-glycosyl compounds"/>
    <property type="evidence" value="ECO:0007669"/>
    <property type="project" value="InterPro"/>
</dbReference>
<accession>A0A919N6W5</accession>
<evidence type="ECO:0000256" key="1">
    <source>
        <dbReference type="SAM" id="MobiDB-lite"/>
    </source>
</evidence>
<feature type="compositionally biased region" description="Low complexity" evidence="1">
    <location>
        <begin position="93"/>
        <end position="141"/>
    </location>
</feature>
<dbReference type="GO" id="GO:0005975">
    <property type="term" value="P:carbohydrate metabolic process"/>
    <property type="evidence" value="ECO:0007669"/>
    <property type="project" value="InterPro"/>
</dbReference>
<dbReference type="EMBL" id="BOMW01000027">
    <property type="protein sequence ID" value="GIF05450.1"/>
    <property type="molecule type" value="Genomic_DNA"/>
</dbReference>